<evidence type="ECO:0000313" key="20">
    <source>
        <dbReference type="Proteomes" id="UP000887572"/>
    </source>
</evidence>
<reference evidence="21" key="1">
    <citation type="submission" date="2022-11" db="UniProtKB">
        <authorList>
            <consortium name="WormBaseParasite"/>
        </authorList>
    </citation>
    <scope>IDENTIFICATION</scope>
</reference>
<feature type="signal peptide" evidence="17">
    <location>
        <begin position="1"/>
        <end position="25"/>
    </location>
</feature>
<feature type="domain" description="Protein kinase" evidence="18">
    <location>
        <begin position="511"/>
        <end position="790"/>
    </location>
</feature>
<dbReference type="PROSITE" id="PS50125">
    <property type="entry name" value="GUANYLATE_CYCLASE_2"/>
    <property type="match status" value="1"/>
</dbReference>
<dbReference type="Gene3D" id="1.10.510.10">
    <property type="entry name" value="Transferase(Phosphotransferase) domain 1"/>
    <property type="match status" value="1"/>
</dbReference>
<feature type="coiled-coil region" evidence="14">
    <location>
        <begin position="798"/>
        <end position="836"/>
    </location>
</feature>
<feature type="transmembrane region" description="Helical" evidence="16">
    <location>
        <begin position="464"/>
        <end position="484"/>
    </location>
</feature>
<evidence type="ECO:0000256" key="10">
    <source>
        <dbReference type="ARBA" id="ARBA00023136"/>
    </source>
</evidence>
<dbReference type="PROSITE" id="PS50011">
    <property type="entry name" value="PROTEIN_KINASE_DOM"/>
    <property type="match status" value="1"/>
</dbReference>
<feature type="compositionally biased region" description="Polar residues" evidence="15">
    <location>
        <begin position="1085"/>
        <end position="1097"/>
    </location>
</feature>
<proteinExistence type="predicted"/>
<evidence type="ECO:0000256" key="2">
    <source>
        <dbReference type="ARBA" id="ARBA00004167"/>
    </source>
</evidence>
<keyword evidence="14" id="KW-0175">Coiled coil</keyword>
<dbReference type="GO" id="GO:0004383">
    <property type="term" value="F:guanylate cyclase activity"/>
    <property type="evidence" value="ECO:0007669"/>
    <property type="project" value="UniProtKB-EC"/>
</dbReference>
<dbReference type="GO" id="GO:0004016">
    <property type="term" value="F:adenylate cyclase activity"/>
    <property type="evidence" value="ECO:0007669"/>
    <property type="project" value="TreeGrafter"/>
</dbReference>
<dbReference type="Proteomes" id="UP000887572">
    <property type="component" value="Unplaced"/>
</dbReference>
<dbReference type="InterPro" id="IPR000719">
    <property type="entry name" value="Prot_kinase_dom"/>
</dbReference>
<dbReference type="GO" id="GO:0001653">
    <property type="term" value="F:peptide receptor activity"/>
    <property type="evidence" value="ECO:0007669"/>
    <property type="project" value="TreeGrafter"/>
</dbReference>
<comment type="subcellular location">
    <subcellularLocation>
        <location evidence="3">Cell membrane</location>
    </subcellularLocation>
    <subcellularLocation>
        <location evidence="2">Membrane</location>
        <topology evidence="2">Single-pass membrane protein</topology>
    </subcellularLocation>
</comment>
<keyword evidence="13" id="KW-0141">cGMP biosynthesis</keyword>
<keyword evidence="6 16" id="KW-0812">Transmembrane</keyword>
<dbReference type="Pfam" id="PF00211">
    <property type="entry name" value="Guanylate_cyc"/>
    <property type="match status" value="1"/>
</dbReference>
<dbReference type="SUPFAM" id="SSF56112">
    <property type="entry name" value="Protein kinase-like (PK-like)"/>
    <property type="match status" value="1"/>
</dbReference>
<dbReference type="InterPro" id="IPR028082">
    <property type="entry name" value="Peripla_BP_I"/>
</dbReference>
<dbReference type="InterPro" id="IPR001054">
    <property type="entry name" value="A/G_cyclase"/>
</dbReference>
<dbReference type="InterPro" id="IPR001245">
    <property type="entry name" value="Ser-Thr/Tyr_kinase_cat_dom"/>
</dbReference>
<dbReference type="GO" id="GO:0007168">
    <property type="term" value="P:receptor guanylyl cyclase signaling pathway"/>
    <property type="evidence" value="ECO:0007669"/>
    <property type="project" value="TreeGrafter"/>
</dbReference>
<evidence type="ECO:0000313" key="21">
    <source>
        <dbReference type="WBParaSite" id="Gr19_v10_g481.t1"/>
    </source>
</evidence>
<evidence type="ECO:0000256" key="6">
    <source>
        <dbReference type="ARBA" id="ARBA00022692"/>
    </source>
</evidence>
<dbReference type="GO" id="GO:0007606">
    <property type="term" value="P:sensory perception of chemical stimulus"/>
    <property type="evidence" value="ECO:0007669"/>
    <property type="project" value="UniProtKB-ARBA"/>
</dbReference>
<feature type="region of interest" description="Disordered" evidence="15">
    <location>
        <begin position="1052"/>
        <end position="1097"/>
    </location>
</feature>
<dbReference type="InterPro" id="IPR050401">
    <property type="entry name" value="Cyclic_nucleotide_synthase"/>
</dbReference>
<dbReference type="WBParaSite" id="Gr19_v10_g481.t1">
    <property type="protein sequence ID" value="Gr19_v10_g481.t1"/>
    <property type="gene ID" value="Gr19_v10_g481"/>
</dbReference>
<evidence type="ECO:0000256" key="12">
    <source>
        <dbReference type="ARBA" id="ARBA00023239"/>
    </source>
</evidence>
<keyword evidence="5" id="KW-1003">Cell membrane</keyword>
<comment type="catalytic activity">
    <reaction evidence="1">
        <text>GTP = 3',5'-cyclic GMP + diphosphate</text>
        <dbReference type="Rhea" id="RHEA:13665"/>
        <dbReference type="ChEBI" id="CHEBI:33019"/>
        <dbReference type="ChEBI" id="CHEBI:37565"/>
        <dbReference type="ChEBI" id="CHEBI:57746"/>
        <dbReference type="EC" id="4.6.1.2"/>
    </reaction>
</comment>
<evidence type="ECO:0000256" key="8">
    <source>
        <dbReference type="ARBA" id="ARBA00022741"/>
    </source>
</evidence>
<dbReference type="Gene3D" id="3.30.70.1230">
    <property type="entry name" value="Nucleotide cyclase"/>
    <property type="match status" value="1"/>
</dbReference>
<evidence type="ECO:0000259" key="19">
    <source>
        <dbReference type="PROSITE" id="PS50125"/>
    </source>
</evidence>
<evidence type="ECO:0000259" key="18">
    <source>
        <dbReference type="PROSITE" id="PS50011"/>
    </source>
</evidence>
<dbReference type="Gene3D" id="3.40.50.2300">
    <property type="match status" value="1"/>
</dbReference>
<keyword evidence="9 16" id="KW-1133">Transmembrane helix</keyword>
<evidence type="ECO:0000256" key="14">
    <source>
        <dbReference type="SAM" id="Coils"/>
    </source>
</evidence>
<feature type="domain" description="Guanylate cyclase" evidence="19">
    <location>
        <begin position="861"/>
        <end position="991"/>
    </location>
</feature>
<organism evidence="20 21">
    <name type="scientific">Globodera rostochiensis</name>
    <name type="common">Golden nematode worm</name>
    <name type="synonym">Heterodera rostochiensis</name>
    <dbReference type="NCBI Taxonomy" id="31243"/>
    <lineage>
        <taxon>Eukaryota</taxon>
        <taxon>Metazoa</taxon>
        <taxon>Ecdysozoa</taxon>
        <taxon>Nematoda</taxon>
        <taxon>Chromadorea</taxon>
        <taxon>Rhabditida</taxon>
        <taxon>Tylenchina</taxon>
        <taxon>Tylenchomorpha</taxon>
        <taxon>Tylenchoidea</taxon>
        <taxon>Heteroderidae</taxon>
        <taxon>Heteroderinae</taxon>
        <taxon>Globodera</taxon>
    </lineage>
</organism>
<dbReference type="AlphaFoldDB" id="A0A914HVA0"/>
<dbReference type="InterPro" id="IPR011009">
    <property type="entry name" value="Kinase-like_dom_sf"/>
</dbReference>
<dbReference type="GO" id="GO:0004672">
    <property type="term" value="F:protein kinase activity"/>
    <property type="evidence" value="ECO:0007669"/>
    <property type="project" value="InterPro"/>
</dbReference>
<dbReference type="PANTHER" id="PTHR11920">
    <property type="entry name" value="GUANYLYL CYCLASE"/>
    <property type="match status" value="1"/>
</dbReference>
<dbReference type="SMART" id="SM00044">
    <property type="entry name" value="CYCc"/>
    <property type="match status" value="1"/>
</dbReference>
<feature type="chain" id="PRO_5037447944" description="guanylate cyclase" evidence="17">
    <location>
        <begin position="26"/>
        <end position="1097"/>
    </location>
</feature>
<dbReference type="Pfam" id="PF07714">
    <property type="entry name" value="PK_Tyr_Ser-Thr"/>
    <property type="match status" value="1"/>
</dbReference>
<dbReference type="PANTHER" id="PTHR11920:SF355">
    <property type="entry name" value="RECEPTOR-TYPE GUANYLATE CYCLASE GCY-10-RELATED"/>
    <property type="match status" value="1"/>
</dbReference>
<name>A0A914HVA0_GLORO</name>
<dbReference type="FunFam" id="3.30.70.1230:FF:000050">
    <property type="entry name" value="Guanylate cyclase"/>
    <property type="match status" value="1"/>
</dbReference>
<evidence type="ECO:0000256" key="15">
    <source>
        <dbReference type="SAM" id="MobiDB-lite"/>
    </source>
</evidence>
<keyword evidence="10 16" id="KW-0472">Membrane</keyword>
<dbReference type="SUPFAM" id="SSF55073">
    <property type="entry name" value="Nucleotide cyclase"/>
    <property type="match status" value="1"/>
</dbReference>
<protein>
    <recommendedName>
        <fullName evidence="4">guanylate cyclase</fullName>
        <ecNumber evidence="4">4.6.1.2</ecNumber>
    </recommendedName>
</protein>
<evidence type="ECO:0000256" key="9">
    <source>
        <dbReference type="ARBA" id="ARBA00022989"/>
    </source>
</evidence>
<keyword evidence="12" id="KW-0456">Lyase</keyword>
<dbReference type="SUPFAM" id="SSF53822">
    <property type="entry name" value="Periplasmic binding protein-like I"/>
    <property type="match status" value="1"/>
</dbReference>
<dbReference type="GO" id="GO:0005524">
    <property type="term" value="F:ATP binding"/>
    <property type="evidence" value="ECO:0007669"/>
    <property type="project" value="InterPro"/>
</dbReference>
<keyword evidence="7 17" id="KW-0732">Signal</keyword>
<evidence type="ECO:0000256" key="5">
    <source>
        <dbReference type="ARBA" id="ARBA00022475"/>
    </source>
</evidence>
<dbReference type="GO" id="GO:0035556">
    <property type="term" value="P:intracellular signal transduction"/>
    <property type="evidence" value="ECO:0007669"/>
    <property type="project" value="InterPro"/>
</dbReference>
<keyword evidence="11" id="KW-0325">Glycoprotein</keyword>
<dbReference type="InterPro" id="IPR029787">
    <property type="entry name" value="Nucleotide_cyclase"/>
</dbReference>
<dbReference type="EC" id="4.6.1.2" evidence="4"/>
<evidence type="ECO:0000256" key="3">
    <source>
        <dbReference type="ARBA" id="ARBA00004236"/>
    </source>
</evidence>
<feature type="compositionally biased region" description="Polar residues" evidence="15">
    <location>
        <begin position="1052"/>
        <end position="1061"/>
    </location>
</feature>
<evidence type="ECO:0000256" key="1">
    <source>
        <dbReference type="ARBA" id="ARBA00001436"/>
    </source>
</evidence>
<feature type="compositionally biased region" description="Basic and acidic residues" evidence="15">
    <location>
        <begin position="1071"/>
        <end position="1081"/>
    </location>
</feature>
<evidence type="ECO:0000256" key="16">
    <source>
        <dbReference type="SAM" id="Phobius"/>
    </source>
</evidence>
<evidence type="ECO:0000256" key="7">
    <source>
        <dbReference type="ARBA" id="ARBA00022729"/>
    </source>
</evidence>
<dbReference type="CDD" id="cd07302">
    <property type="entry name" value="CHD"/>
    <property type="match status" value="1"/>
</dbReference>
<evidence type="ECO:0000256" key="17">
    <source>
        <dbReference type="SAM" id="SignalP"/>
    </source>
</evidence>
<accession>A0A914HVA0</accession>
<keyword evidence="8" id="KW-0547">Nucleotide-binding</keyword>
<sequence>MFPVIFLPFLLLLQLLLPLPASVLSLIKLGFVESDPLLVELCLRALTDARASGKCTTDEIQLINVSSGCGTLPEAFAVSLNQNQSASLGTVNVGELYFHQKVQAFVGSRCAEEARELGRLAYFWRVPVINRVGTSLGLLRRELFTTVVHVTDTNVYGMAQAAAQFIRSMNQTEILLVGPSQIDIEKPPLWKSLQRIFAEGFNGTQPTGLNVTGVAVVDQNSVDSLTNARLRLRSATKMVLIDGTFVRLGSMLNSLQIGNLGSQSYMVLLLCSVQLEACINGTDSQQSSLLRAQIAAGSVVVLSPFGFEWEQQQQKLASDYGSQGFVSRHLLQALSTYNGCFAFCLASSLSPATSWTSDPSKPPFSANMRGQSFNGSFGQVQLDSTPVSMPQFAFHLLSSPSGAFSLAYLASSVPSDFSSCAALGCFLIQLASNASADLVWANQRDHGISECSYMNGCAGTTAPYVAAAVAVTLLVLLAGIGYGVQRKKRLDVYRMHWRIARNQLKVIENKQSKGKATGLGQEGAWSKRRQLQAYALIGTNKAEFIALRQIKSISWEKTDLRFIFELKRLNHDNLTTFMGISYNEGDRFYMCHSLVERGTLEDYINDLDFQLDNTFRSAFLRDILKGIQYLHKSSVGYHGLLSLQNVLIDSNWVLKLTNFGISNLLNNCIQREQLKLIEIIPMTTYLTIAPENLSNIAYGREYPRGTPLGDMYSFGMALYHILFRLAPFDRTTLSPKEIIEEVKRRSLKPILENTSPEEKPLVEAMEQCWQKNPDLRPKLRHLAQVFSNVFQASQGNLIDQMRRMNEKHALNLENLVAQRNAELEVAREETERLLHEMLPPSIAKQLKEQQSVEPRSYDSATVLFCQLVDFSTVLSKFPPTQVVDFLNQVFTTFDNIIRNHDAYKVETTGETYMVASGVPNENDCRHVFEISEVALEFREASYTYKAANFPEWKLQLRIGYHCGPVAAGVIGIKAPRYCLFGDTVNFASRMQSNAAPNQIQMSESTALKLIGVGKYRLTKRGIVKVKGKGEVNTYWLNEYVTEEQQQQKRTLQSSAVTTSSGMLGLLNDANGRSEEGREGLRNRKSSQGGNLQPQRAD</sequence>
<evidence type="ECO:0000256" key="4">
    <source>
        <dbReference type="ARBA" id="ARBA00012202"/>
    </source>
</evidence>
<keyword evidence="20" id="KW-1185">Reference proteome</keyword>
<dbReference type="GO" id="GO:0005886">
    <property type="term" value="C:plasma membrane"/>
    <property type="evidence" value="ECO:0007669"/>
    <property type="project" value="UniProtKB-SubCell"/>
</dbReference>
<evidence type="ECO:0000256" key="11">
    <source>
        <dbReference type="ARBA" id="ARBA00023180"/>
    </source>
</evidence>
<evidence type="ECO:0000256" key="13">
    <source>
        <dbReference type="ARBA" id="ARBA00023293"/>
    </source>
</evidence>